<sequence length="253" mass="29335">MKWTAIESNGRNVSLIAFYGNKPPELINLIEQIQNDLKKELKEGFQPSSLPQIHGTVIGYEGIKTEQGILSYWFWKHRQEEKYINLSGSLDYILKTKRLPLKIRFGGYNPHIDYGFLSQNQVLFERSFQVLNNLAVLMGWPVIKEQVSLELAQLRLGFQSFNLLHKHHPKIDSFDNDFYLRLGTLKVQLSDEKLREIKTQVQNTLKVNLPLDLGVELKNLSFVAYEDPSLPIETTRILPFTETNLTQLELLYS</sequence>
<dbReference type="eggNOG" id="ENOG5032QN0">
    <property type="taxonomic scope" value="Bacteria"/>
</dbReference>
<protein>
    <submittedName>
        <fullName evidence="1">Uncharacterized protein</fullName>
    </submittedName>
</protein>
<accession>B7KI82</accession>
<keyword evidence="2" id="KW-1185">Reference proteome</keyword>
<dbReference type="EMBL" id="CP001291">
    <property type="protein sequence ID" value="ACK73569.1"/>
    <property type="molecule type" value="Genomic_DNA"/>
</dbReference>
<organism evidence="1 2">
    <name type="scientific">Gloeothece citriformis (strain PCC 7424)</name>
    <name type="common">Cyanothece sp. (strain PCC 7424)</name>
    <dbReference type="NCBI Taxonomy" id="65393"/>
    <lineage>
        <taxon>Bacteria</taxon>
        <taxon>Bacillati</taxon>
        <taxon>Cyanobacteriota</taxon>
        <taxon>Cyanophyceae</taxon>
        <taxon>Oscillatoriophycideae</taxon>
        <taxon>Chroococcales</taxon>
        <taxon>Aphanothecaceae</taxon>
        <taxon>Gloeothece</taxon>
        <taxon>Gloeothece citriformis</taxon>
    </lineage>
</organism>
<dbReference type="AlphaFoldDB" id="B7KI82"/>
<dbReference type="Proteomes" id="UP000002384">
    <property type="component" value="Chromosome"/>
</dbReference>
<evidence type="ECO:0000313" key="2">
    <source>
        <dbReference type="Proteomes" id="UP000002384"/>
    </source>
</evidence>
<evidence type="ECO:0000313" key="1">
    <source>
        <dbReference type="EMBL" id="ACK73569.1"/>
    </source>
</evidence>
<gene>
    <name evidence="1" type="ordered locus">PCC7424_5221</name>
</gene>
<dbReference type="KEGG" id="cyc:PCC7424_5221"/>
<name>B7KI82_GLOC7</name>
<dbReference type="HOGENOM" id="CLU_1034088_0_0_3"/>
<proteinExistence type="predicted"/>
<dbReference type="RefSeq" id="WP_015957147.1">
    <property type="nucleotide sequence ID" value="NC_011729.1"/>
</dbReference>
<reference evidence="2" key="1">
    <citation type="journal article" date="2011" name="MBio">
        <title>Novel metabolic attributes of the genus Cyanothece, comprising a group of unicellular nitrogen-fixing Cyanobacteria.</title>
        <authorList>
            <person name="Bandyopadhyay A."/>
            <person name="Elvitigala T."/>
            <person name="Welsh E."/>
            <person name="Stockel J."/>
            <person name="Liberton M."/>
            <person name="Min H."/>
            <person name="Sherman L.A."/>
            <person name="Pakrasi H.B."/>
        </authorList>
    </citation>
    <scope>NUCLEOTIDE SEQUENCE [LARGE SCALE GENOMIC DNA]</scope>
    <source>
        <strain evidence="2">PCC 7424</strain>
    </source>
</reference>
<dbReference type="OrthoDB" id="9429584at2"/>